<proteinExistence type="predicted"/>
<keyword evidence="4" id="KW-1185">Reference proteome</keyword>
<evidence type="ECO:0000313" key="4">
    <source>
        <dbReference type="Proteomes" id="UP001596152"/>
    </source>
</evidence>
<protein>
    <submittedName>
        <fullName evidence="3">Uncharacterized protein</fullName>
    </submittedName>
</protein>
<accession>A0ABW0FV64</accession>
<feature type="region of interest" description="Disordered" evidence="1">
    <location>
        <begin position="120"/>
        <end position="145"/>
    </location>
</feature>
<dbReference type="RefSeq" id="WP_374038201.1">
    <property type="nucleotide sequence ID" value="NZ_CP169082.1"/>
</dbReference>
<keyword evidence="2" id="KW-1133">Transmembrane helix</keyword>
<evidence type="ECO:0000256" key="2">
    <source>
        <dbReference type="SAM" id="Phobius"/>
    </source>
</evidence>
<evidence type="ECO:0000256" key="1">
    <source>
        <dbReference type="SAM" id="MobiDB-lite"/>
    </source>
</evidence>
<comment type="caution">
    <text evidence="3">The sequence shown here is derived from an EMBL/GenBank/DDBJ whole genome shotgun (WGS) entry which is preliminary data.</text>
</comment>
<feature type="transmembrane region" description="Helical" evidence="2">
    <location>
        <begin position="20"/>
        <end position="46"/>
    </location>
</feature>
<name>A0ABW0FV64_9CAUL</name>
<reference evidence="4" key="1">
    <citation type="journal article" date="2019" name="Int. J. Syst. Evol. Microbiol.">
        <title>The Global Catalogue of Microorganisms (GCM) 10K type strain sequencing project: providing services to taxonomists for standard genome sequencing and annotation.</title>
        <authorList>
            <consortium name="The Broad Institute Genomics Platform"/>
            <consortium name="The Broad Institute Genome Sequencing Center for Infectious Disease"/>
            <person name="Wu L."/>
            <person name="Ma J."/>
        </authorList>
    </citation>
    <scope>NUCLEOTIDE SEQUENCE [LARGE SCALE GENOMIC DNA]</scope>
    <source>
        <strain evidence="4">JCM 12125</strain>
    </source>
</reference>
<keyword evidence="2" id="KW-0812">Transmembrane</keyword>
<dbReference type="EMBL" id="JBHSLF010000052">
    <property type="protein sequence ID" value="MFC5345650.1"/>
    <property type="molecule type" value="Genomic_DNA"/>
</dbReference>
<feature type="region of interest" description="Disordered" evidence="1">
    <location>
        <begin position="178"/>
        <end position="208"/>
    </location>
</feature>
<evidence type="ECO:0000313" key="3">
    <source>
        <dbReference type="EMBL" id="MFC5345650.1"/>
    </source>
</evidence>
<sequence>MYPAEFETAEGVYSRVDEPLFLGLPPLLALILFLLLLAIAVGMFFLGRWHMGQTDGTDADKAPGEIYAVIKRYASDARSASSNELKQKAEVLERKIDQYLGPVIVVGKELGGLTKALKQAGEGKIEEPAKPEAKTETRPESRTCTCGGTGGARVCACGAVPAQPVSINQVYIGGAPVATPPAADTPPPRAERDSPTDRPAPPKTVKRDMTHAEQIDALDKAVRAFNDYWHNKEGRVAELKAAQRALNRRPPSSDLSDGHSHTVGGRH</sequence>
<gene>
    <name evidence="3" type="ORF">ACFPIE_17175</name>
</gene>
<feature type="compositionally biased region" description="Basic and acidic residues" evidence="1">
    <location>
        <begin position="121"/>
        <end position="141"/>
    </location>
</feature>
<keyword evidence="2" id="KW-0472">Membrane</keyword>
<organism evidence="3 4">
    <name type="scientific">Brevundimonas staleyi</name>
    <dbReference type="NCBI Taxonomy" id="74326"/>
    <lineage>
        <taxon>Bacteria</taxon>
        <taxon>Pseudomonadati</taxon>
        <taxon>Pseudomonadota</taxon>
        <taxon>Alphaproteobacteria</taxon>
        <taxon>Caulobacterales</taxon>
        <taxon>Caulobacteraceae</taxon>
        <taxon>Brevundimonas</taxon>
    </lineage>
</organism>
<feature type="region of interest" description="Disordered" evidence="1">
    <location>
        <begin position="241"/>
        <end position="267"/>
    </location>
</feature>
<dbReference type="Proteomes" id="UP001596152">
    <property type="component" value="Unassembled WGS sequence"/>
</dbReference>